<name>S8C8L1_9LAMI</name>
<feature type="domain" description="Integrase catalytic" evidence="20">
    <location>
        <begin position="553"/>
        <end position="736"/>
    </location>
</feature>
<comment type="caution">
    <text evidence="21">The sequence shown here is derived from an EMBL/GenBank/DDBJ whole genome shotgun (WGS) entry which is preliminary data.</text>
</comment>
<evidence type="ECO:0000256" key="16">
    <source>
        <dbReference type="ARBA" id="ARBA00023268"/>
    </source>
</evidence>
<dbReference type="GO" id="GO:0003676">
    <property type="term" value="F:nucleic acid binding"/>
    <property type="evidence" value="ECO:0007669"/>
    <property type="project" value="InterPro"/>
</dbReference>
<evidence type="ECO:0000256" key="14">
    <source>
        <dbReference type="ARBA" id="ARBA00023113"/>
    </source>
</evidence>
<feature type="compositionally biased region" description="Basic and acidic residues" evidence="18">
    <location>
        <begin position="558"/>
        <end position="569"/>
    </location>
</feature>
<dbReference type="InterPro" id="IPR054722">
    <property type="entry name" value="PolX-like_BBD"/>
</dbReference>
<keyword evidence="11" id="KW-0229">DNA integration</keyword>
<evidence type="ECO:0000256" key="7">
    <source>
        <dbReference type="ARBA" id="ARBA00022759"/>
    </source>
</evidence>
<dbReference type="Gene3D" id="3.30.420.10">
    <property type="entry name" value="Ribonuclease H-like superfamily/Ribonuclease H"/>
    <property type="match status" value="1"/>
</dbReference>
<evidence type="ECO:0000256" key="9">
    <source>
        <dbReference type="ARBA" id="ARBA00022840"/>
    </source>
</evidence>
<dbReference type="Pfam" id="PF07727">
    <property type="entry name" value="RVT_2"/>
    <property type="match status" value="1"/>
</dbReference>
<evidence type="ECO:0000259" key="20">
    <source>
        <dbReference type="PROSITE" id="PS50994"/>
    </source>
</evidence>
<keyword evidence="15" id="KW-0233">DNA recombination</keyword>
<dbReference type="InterPro" id="IPR036397">
    <property type="entry name" value="RNaseH_sf"/>
</dbReference>
<dbReference type="Pfam" id="PF22936">
    <property type="entry name" value="Pol_BBD"/>
    <property type="match status" value="1"/>
</dbReference>
<evidence type="ECO:0000256" key="5">
    <source>
        <dbReference type="ARBA" id="ARBA00022723"/>
    </source>
</evidence>
<sequence>MPRGRPRGVRGRAGGGQARGNNLPAEDPPYPDLHRILNKNVVPLFDPDNFHIWSLEMTSHLQAEGCFGAIDAISNGWDRVDEDRKLAMRVQAFNVIRLSLGPSYRHVWTPHPVGDAGALWAGIRAMYVQNNIRTKLRLNARLQSLEWDTTHHHVDSFLAEMNDIQVEYASAGIPLADDMAFSKLLTVLPQEFDIERSKMEEWDVPDFARARALLLTRENMLRERREYQTERPISTGTSFIIQNRFAGIKRCYHCDRPGHMKAQCSKWKQTQRIQAASNESAQNEQMRGRRSGRGRGRRDNRGGRNGRRPVLNENFPSTNAIAFEGQGGDNDPFQGANTEHQSLTMVEHDVGFICMMNSIAPEGWIMDTGASRHLCKDKSYFSSLEPITAALLTGKSKTLVEVNEYGHVELEPIENDEGIKHVQLTRVYYSPDASFNLLAINPFIDRGCTVDIRGDRMTINHQGRVIVRGERGKSGLYVVSSHSVRLIDEIALSLKYKDKSEVLRLLHNRLGHLHGEGIKKMIRENMALGLPQELDLTENTLNCPSCVGGKMTRQPYPKSDESTEDDTSRKNIQVGDELCSDTFGPMNTISRYGNKHIVEFIDRASSFAFMFGIPTLDTVVSRYSLVRNIFDTQLKIRIKNFRSDGHGCYDNKELRRILAQDGTMFKMRTPYCPEQNSMAERRIRTTVEMARTMMIQSSAPSYCWEDAVQHANHIRNRVISRATRGMTPYEKFWEKKPDLQWLRPFGCLTYVLIHKERRQGKFEAVAEPGVLMGMSPEHSGYRVHMLNDGSIRVARDVQFFEDIYPFRKGPITDLQWMNPLDCPKSSLIEESSGVYKDAFLKLDHMSSKIRRDADLADLYRKRTWLQEGNMDLKKRRKGEESKDEQTTEIAGTSSETVILYQDKIKLTHPSEILNDFIIGGMIFNIMELDMKAELDGPNNIKWIEAFKTEYGAIMKTGTFTPMTPTTWKLLREGKIKVHKTRPILVHKFDEKGQIARFKVRLVVKGFTMVQGVDYDKTFSPCARMNTVRMVIAWATAFKWDVTHSDVPNAYLNGKTLHTVVIQLPPMWTEIIGDSIGRNGEPAVMSNSLYGAPDAGRNWNGTYVHAFVEEGYVQCSKEPCLFRKGQYPMVAIFVIVVDDSYATGSDVTEIDRMHQKLKERFNIKILGRLSYSLGIAFT</sequence>
<dbReference type="GO" id="GO:0008270">
    <property type="term" value="F:zinc ion binding"/>
    <property type="evidence" value="ECO:0007669"/>
    <property type="project" value="UniProtKB-KW"/>
</dbReference>
<dbReference type="EMBL" id="AUSU01005629">
    <property type="protein sequence ID" value="EPS63214.1"/>
    <property type="molecule type" value="Genomic_DNA"/>
</dbReference>
<evidence type="ECO:0000256" key="10">
    <source>
        <dbReference type="ARBA" id="ARBA00022842"/>
    </source>
</evidence>
<gene>
    <name evidence="21" type="ORF">M569_11573</name>
</gene>
<feature type="region of interest" description="Disordered" evidence="18">
    <location>
        <begin position="265"/>
        <end position="313"/>
    </location>
</feature>
<keyword evidence="10" id="KW-0460">Magnesium</keyword>
<evidence type="ECO:0000256" key="13">
    <source>
        <dbReference type="ARBA" id="ARBA00022932"/>
    </source>
</evidence>
<evidence type="ECO:0000313" key="21">
    <source>
        <dbReference type="EMBL" id="EPS63214.1"/>
    </source>
</evidence>
<evidence type="ECO:0000259" key="19">
    <source>
        <dbReference type="PROSITE" id="PS50158"/>
    </source>
</evidence>
<dbReference type="InterPro" id="IPR057670">
    <property type="entry name" value="SH3_retrovirus"/>
</dbReference>
<dbReference type="GO" id="GO:0005524">
    <property type="term" value="F:ATP binding"/>
    <property type="evidence" value="ECO:0007669"/>
    <property type="project" value="UniProtKB-KW"/>
</dbReference>
<dbReference type="InterPro" id="IPR001584">
    <property type="entry name" value="Integrase_cat-core"/>
</dbReference>
<dbReference type="GO" id="GO:0003964">
    <property type="term" value="F:RNA-directed DNA polymerase activity"/>
    <property type="evidence" value="ECO:0007669"/>
    <property type="project" value="UniProtKB-KW"/>
</dbReference>
<dbReference type="PROSITE" id="PS50158">
    <property type="entry name" value="ZF_CCHC"/>
    <property type="match status" value="1"/>
</dbReference>
<comment type="function">
    <text evidence="1">The aspartyl protease (PR) mediates the proteolytic cleavages of the Gag and Gag-Pol polyproteins after assembly of the VLP.</text>
</comment>
<evidence type="ECO:0000256" key="17">
    <source>
        <dbReference type="PROSITE-ProRule" id="PRU00047"/>
    </source>
</evidence>
<dbReference type="InterPro" id="IPR001878">
    <property type="entry name" value="Znf_CCHC"/>
</dbReference>
<dbReference type="GO" id="GO:0006310">
    <property type="term" value="P:DNA recombination"/>
    <property type="evidence" value="ECO:0007669"/>
    <property type="project" value="UniProtKB-KW"/>
</dbReference>
<dbReference type="Pfam" id="PF25597">
    <property type="entry name" value="SH3_retrovirus"/>
    <property type="match status" value="1"/>
</dbReference>
<dbReference type="InterPro" id="IPR013103">
    <property type="entry name" value="RVT_2"/>
</dbReference>
<dbReference type="AlphaFoldDB" id="S8C8L1"/>
<keyword evidence="13" id="KW-0808">Transferase</keyword>
<keyword evidence="9" id="KW-0067">ATP-binding</keyword>
<evidence type="ECO:0000256" key="3">
    <source>
        <dbReference type="ARBA" id="ARBA00022670"/>
    </source>
</evidence>
<feature type="region of interest" description="Disordered" evidence="18">
    <location>
        <begin position="1"/>
        <end position="29"/>
    </location>
</feature>
<keyword evidence="22" id="KW-1185">Reference proteome</keyword>
<feature type="compositionally biased region" description="Polar residues" evidence="18">
    <location>
        <begin position="266"/>
        <end position="285"/>
    </location>
</feature>
<proteinExistence type="predicted"/>
<dbReference type="PANTHER" id="PTHR42648:SF11">
    <property type="entry name" value="TRANSPOSON TY4-P GAG-POL POLYPROTEIN"/>
    <property type="match status" value="1"/>
</dbReference>
<evidence type="ECO:0000256" key="18">
    <source>
        <dbReference type="SAM" id="MobiDB-lite"/>
    </source>
</evidence>
<dbReference type="GO" id="GO:0008233">
    <property type="term" value="F:peptidase activity"/>
    <property type="evidence" value="ECO:0007669"/>
    <property type="project" value="UniProtKB-KW"/>
</dbReference>
<organism evidence="21 22">
    <name type="scientific">Genlisea aurea</name>
    <dbReference type="NCBI Taxonomy" id="192259"/>
    <lineage>
        <taxon>Eukaryota</taxon>
        <taxon>Viridiplantae</taxon>
        <taxon>Streptophyta</taxon>
        <taxon>Embryophyta</taxon>
        <taxon>Tracheophyta</taxon>
        <taxon>Spermatophyta</taxon>
        <taxon>Magnoliopsida</taxon>
        <taxon>eudicotyledons</taxon>
        <taxon>Gunneridae</taxon>
        <taxon>Pentapetalae</taxon>
        <taxon>asterids</taxon>
        <taxon>lamiids</taxon>
        <taxon>Lamiales</taxon>
        <taxon>Lentibulariaceae</taxon>
        <taxon>Genlisea</taxon>
    </lineage>
</organism>
<dbReference type="SUPFAM" id="SSF53098">
    <property type="entry name" value="Ribonuclease H-like"/>
    <property type="match status" value="1"/>
</dbReference>
<evidence type="ECO:0000256" key="4">
    <source>
        <dbReference type="ARBA" id="ARBA00022722"/>
    </source>
</evidence>
<feature type="compositionally biased region" description="Basic residues" evidence="18">
    <location>
        <begin position="1"/>
        <end position="10"/>
    </location>
</feature>
<dbReference type="InterPro" id="IPR025724">
    <property type="entry name" value="GAG-pre-integrase_dom"/>
</dbReference>
<dbReference type="GO" id="GO:0015074">
    <property type="term" value="P:DNA integration"/>
    <property type="evidence" value="ECO:0007669"/>
    <property type="project" value="UniProtKB-KW"/>
</dbReference>
<dbReference type="PROSITE" id="PS50994">
    <property type="entry name" value="INTEGRASE"/>
    <property type="match status" value="1"/>
</dbReference>
<evidence type="ECO:0000256" key="1">
    <source>
        <dbReference type="ARBA" id="ARBA00002180"/>
    </source>
</evidence>
<keyword evidence="13" id="KW-0239">DNA-directed DNA polymerase</keyword>
<keyword evidence="4" id="KW-0540">Nuclease</keyword>
<dbReference type="Proteomes" id="UP000015453">
    <property type="component" value="Unassembled WGS sequence"/>
</dbReference>
<evidence type="ECO:0000256" key="11">
    <source>
        <dbReference type="ARBA" id="ARBA00022908"/>
    </source>
</evidence>
<keyword evidence="6" id="KW-0547">Nucleotide-binding</keyword>
<keyword evidence="17" id="KW-0863">Zinc-finger</keyword>
<evidence type="ECO:0000313" key="22">
    <source>
        <dbReference type="Proteomes" id="UP000015453"/>
    </source>
</evidence>
<keyword evidence="2" id="KW-1188">Viral release from host cell</keyword>
<dbReference type="PANTHER" id="PTHR42648">
    <property type="entry name" value="TRANSPOSASE, PUTATIVE-RELATED"/>
    <property type="match status" value="1"/>
</dbReference>
<dbReference type="OrthoDB" id="1929979at2759"/>
<keyword evidence="8" id="KW-0378">Hydrolase</keyword>
<dbReference type="InterPro" id="IPR039537">
    <property type="entry name" value="Retrotran_Ty1/copia-like"/>
</dbReference>
<reference evidence="21 22" key="1">
    <citation type="journal article" date="2013" name="BMC Genomics">
        <title>The miniature genome of a carnivorous plant Genlisea aurea contains a low number of genes and short non-coding sequences.</title>
        <authorList>
            <person name="Leushkin E.V."/>
            <person name="Sutormin R.A."/>
            <person name="Nabieva E.R."/>
            <person name="Penin A.A."/>
            <person name="Kondrashov A.S."/>
            <person name="Logacheva M.D."/>
        </authorList>
    </citation>
    <scope>NUCLEOTIDE SEQUENCE [LARGE SCALE GENOMIC DNA]</scope>
</reference>
<evidence type="ECO:0000256" key="15">
    <source>
        <dbReference type="ARBA" id="ARBA00023172"/>
    </source>
</evidence>
<keyword evidence="12" id="KW-0695">RNA-directed DNA polymerase</keyword>
<dbReference type="Pfam" id="PF13976">
    <property type="entry name" value="gag_pre-integrs"/>
    <property type="match status" value="1"/>
</dbReference>
<keyword evidence="5" id="KW-0479">Metal-binding</keyword>
<keyword evidence="14" id="KW-0917">Virion maturation</keyword>
<dbReference type="GO" id="GO:0003887">
    <property type="term" value="F:DNA-directed DNA polymerase activity"/>
    <property type="evidence" value="ECO:0007669"/>
    <property type="project" value="UniProtKB-KW"/>
</dbReference>
<evidence type="ECO:0000256" key="8">
    <source>
        <dbReference type="ARBA" id="ARBA00022801"/>
    </source>
</evidence>
<evidence type="ECO:0000256" key="12">
    <source>
        <dbReference type="ARBA" id="ARBA00022918"/>
    </source>
</evidence>
<protein>
    <submittedName>
        <fullName evidence="21">Uncharacterized protein</fullName>
    </submittedName>
</protein>
<dbReference type="GO" id="GO:0006508">
    <property type="term" value="P:proteolysis"/>
    <property type="evidence" value="ECO:0007669"/>
    <property type="project" value="UniProtKB-KW"/>
</dbReference>
<feature type="region of interest" description="Disordered" evidence="18">
    <location>
        <begin position="548"/>
        <end position="570"/>
    </location>
</feature>
<keyword evidence="13" id="KW-0548">Nucleotidyltransferase</keyword>
<keyword evidence="7" id="KW-0255">Endonuclease</keyword>
<evidence type="ECO:0000256" key="6">
    <source>
        <dbReference type="ARBA" id="ARBA00022741"/>
    </source>
</evidence>
<feature type="domain" description="CCHC-type" evidence="19">
    <location>
        <begin position="250"/>
        <end position="266"/>
    </location>
</feature>
<keyword evidence="17" id="KW-0862">Zinc</keyword>
<dbReference type="InterPro" id="IPR012337">
    <property type="entry name" value="RNaseH-like_sf"/>
</dbReference>
<accession>S8C8L1</accession>
<dbReference type="GO" id="GO:0004519">
    <property type="term" value="F:endonuclease activity"/>
    <property type="evidence" value="ECO:0007669"/>
    <property type="project" value="UniProtKB-KW"/>
</dbReference>
<keyword evidence="3" id="KW-0645">Protease</keyword>
<evidence type="ECO:0000256" key="2">
    <source>
        <dbReference type="ARBA" id="ARBA00022612"/>
    </source>
</evidence>
<keyword evidence="16" id="KW-0511">Multifunctional enzyme</keyword>